<protein>
    <submittedName>
        <fullName evidence="2">Uncharacterized protein</fullName>
    </submittedName>
</protein>
<organism evidence="2">
    <name type="scientific">hydrothermal vent metagenome</name>
    <dbReference type="NCBI Taxonomy" id="652676"/>
    <lineage>
        <taxon>unclassified sequences</taxon>
        <taxon>metagenomes</taxon>
        <taxon>ecological metagenomes</taxon>
    </lineage>
</organism>
<dbReference type="EMBL" id="UOEI01000188">
    <property type="protein sequence ID" value="VAV96786.1"/>
    <property type="molecule type" value="Genomic_DNA"/>
</dbReference>
<accession>A0A3B0S7H2</accession>
<sequence length="180" mass="18856">MQQDLHDELAVLPGADVGDVARVSQGGPHTEPGVRRQGEQSGKRRSGLGRGLSDLIPSDEPDSVPTHLQSDSGQRPTVSVVAIAETADAVIVEVEDSTGKRVSVPLVEDAVESAVVEATLALLGIDDPPSVCIDDLETDDGDLVVVVVKRGADRAASAVFVECERPYAVARAVFLAIQEL</sequence>
<feature type="compositionally biased region" description="Polar residues" evidence="1">
    <location>
        <begin position="66"/>
        <end position="76"/>
    </location>
</feature>
<gene>
    <name evidence="2" type="ORF">MNBD_ACTINO01-209</name>
</gene>
<reference evidence="2" key="1">
    <citation type="submission" date="2018-06" db="EMBL/GenBank/DDBJ databases">
        <authorList>
            <person name="Zhirakovskaya E."/>
        </authorList>
    </citation>
    <scope>NUCLEOTIDE SEQUENCE</scope>
</reference>
<dbReference type="AlphaFoldDB" id="A0A3B0S7H2"/>
<name>A0A3B0S7H2_9ZZZZ</name>
<feature type="compositionally biased region" description="Basic and acidic residues" evidence="1">
    <location>
        <begin position="32"/>
        <end position="42"/>
    </location>
</feature>
<evidence type="ECO:0000256" key="1">
    <source>
        <dbReference type="SAM" id="MobiDB-lite"/>
    </source>
</evidence>
<evidence type="ECO:0000313" key="2">
    <source>
        <dbReference type="EMBL" id="VAV96786.1"/>
    </source>
</evidence>
<proteinExistence type="predicted"/>
<feature type="region of interest" description="Disordered" evidence="1">
    <location>
        <begin position="1"/>
        <end position="76"/>
    </location>
</feature>